<organism evidence="1">
    <name type="scientific">viral metagenome</name>
    <dbReference type="NCBI Taxonomy" id="1070528"/>
    <lineage>
        <taxon>unclassified sequences</taxon>
        <taxon>metagenomes</taxon>
        <taxon>organismal metagenomes</taxon>
    </lineage>
</organism>
<reference evidence="1" key="1">
    <citation type="submission" date="2020-03" db="EMBL/GenBank/DDBJ databases">
        <title>The deep terrestrial virosphere.</title>
        <authorList>
            <person name="Holmfeldt K."/>
            <person name="Nilsson E."/>
            <person name="Simone D."/>
            <person name="Lopez-Fernandez M."/>
            <person name="Wu X."/>
            <person name="de Brujin I."/>
            <person name="Lundin D."/>
            <person name="Andersson A."/>
            <person name="Bertilsson S."/>
            <person name="Dopson M."/>
        </authorList>
    </citation>
    <scope>NUCLEOTIDE SEQUENCE</scope>
    <source>
        <strain evidence="1">MM415A02080</strain>
    </source>
</reference>
<sequence length="195" mass="21052">MAMVKGADKVVKADGFVSTTLKEVMKEMNGAGILVSPLKTVGKTKEAMVSDFMLAIEGIPQGSDEEKKIPADATKLYNDFVDVIEDKKIGLEKSSVIVEPMKKETDKGEPLVKVKGSRAKEVPPGHSGKKNEFGHIIGSQAAKIDEMLIKGANLKDIVSAISSSIGRVRSHISHLRTVKGLIVEVDSKDIWKIKA</sequence>
<gene>
    <name evidence="1" type="ORF">MM415A02080_0007</name>
</gene>
<evidence type="ECO:0000313" key="1">
    <source>
        <dbReference type="EMBL" id="QJA74185.1"/>
    </source>
</evidence>
<name>A0A6M3K023_9ZZZZ</name>
<dbReference type="EMBL" id="MT142080">
    <property type="protein sequence ID" value="QJA74185.1"/>
    <property type="molecule type" value="Genomic_DNA"/>
</dbReference>
<proteinExistence type="predicted"/>
<dbReference type="AlphaFoldDB" id="A0A6M3K023"/>
<protein>
    <submittedName>
        <fullName evidence="1">Uncharacterized protein</fullName>
    </submittedName>
</protein>
<accession>A0A6M3K023</accession>